<evidence type="ECO:0000313" key="6">
    <source>
        <dbReference type="EMBL" id="MFB9069942.1"/>
    </source>
</evidence>
<accession>A0ABV5FTD6</accession>
<dbReference type="PANTHER" id="PTHR46743">
    <property type="entry name" value="TEICHOIC ACIDS EXPORT ATP-BINDING PROTEIN TAGH"/>
    <property type="match status" value="1"/>
</dbReference>
<dbReference type="Proteomes" id="UP001589575">
    <property type="component" value="Unassembled WGS sequence"/>
</dbReference>
<dbReference type="InterPro" id="IPR003593">
    <property type="entry name" value="AAA+_ATPase"/>
</dbReference>
<dbReference type="InterPro" id="IPR050683">
    <property type="entry name" value="Bact_Polysacc_Export_ATP-bd"/>
</dbReference>
<feature type="domain" description="ABC transporter" evidence="5">
    <location>
        <begin position="1"/>
        <end position="201"/>
    </location>
</feature>
<organism evidence="6 7">
    <name type="scientific">Citricoccus parietis</name>
    <dbReference type="NCBI Taxonomy" id="592307"/>
    <lineage>
        <taxon>Bacteria</taxon>
        <taxon>Bacillati</taxon>
        <taxon>Actinomycetota</taxon>
        <taxon>Actinomycetes</taxon>
        <taxon>Micrococcales</taxon>
        <taxon>Micrococcaceae</taxon>
        <taxon>Citricoccus</taxon>
    </lineage>
</organism>
<comment type="similarity">
    <text evidence="1">Belongs to the ABC transporter superfamily.</text>
</comment>
<dbReference type="PANTHER" id="PTHR46743:SF2">
    <property type="entry name" value="TEICHOIC ACIDS EXPORT ATP-BINDING PROTEIN TAGH"/>
    <property type="match status" value="1"/>
</dbReference>
<dbReference type="InterPro" id="IPR017871">
    <property type="entry name" value="ABC_transporter-like_CS"/>
</dbReference>
<keyword evidence="4 6" id="KW-0067">ATP-binding</keyword>
<keyword evidence="3" id="KW-0547">Nucleotide-binding</keyword>
<evidence type="ECO:0000313" key="7">
    <source>
        <dbReference type="Proteomes" id="UP001589575"/>
    </source>
</evidence>
<evidence type="ECO:0000256" key="4">
    <source>
        <dbReference type="ARBA" id="ARBA00022840"/>
    </source>
</evidence>
<dbReference type="PROSITE" id="PS50893">
    <property type="entry name" value="ABC_TRANSPORTER_2"/>
    <property type="match status" value="1"/>
</dbReference>
<evidence type="ECO:0000256" key="2">
    <source>
        <dbReference type="ARBA" id="ARBA00022448"/>
    </source>
</evidence>
<dbReference type="GO" id="GO:0005524">
    <property type="term" value="F:ATP binding"/>
    <property type="evidence" value="ECO:0007669"/>
    <property type="project" value="UniProtKB-KW"/>
</dbReference>
<dbReference type="EMBL" id="JBHMFI010000001">
    <property type="protein sequence ID" value="MFB9069942.1"/>
    <property type="molecule type" value="Genomic_DNA"/>
</dbReference>
<protein>
    <submittedName>
        <fullName evidence="6">ABC transporter ATP-binding protein</fullName>
    </submittedName>
</protein>
<proteinExistence type="inferred from homology"/>
<name>A0ABV5FTD6_9MICC</name>
<dbReference type="SMART" id="SM00382">
    <property type="entry name" value="AAA"/>
    <property type="match status" value="1"/>
</dbReference>
<dbReference type="SUPFAM" id="SSF52540">
    <property type="entry name" value="P-loop containing nucleoside triphosphate hydrolases"/>
    <property type="match status" value="1"/>
</dbReference>
<dbReference type="PROSITE" id="PS00211">
    <property type="entry name" value="ABC_TRANSPORTER_1"/>
    <property type="match status" value="1"/>
</dbReference>
<dbReference type="InterPro" id="IPR015860">
    <property type="entry name" value="ABC_transpr_TagH-like"/>
</dbReference>
<comment type="caution">
    <text evidence="6">The sequence shown here is derived from an EMBL/GenBank/DDBJ whole genome shotgun (WGS) entry which is preliminary data.</text>
</comment>
<dbReference type="Gene3D" id="3.40.50.300">
    <property type="entry name" value="P-loop containing nucleotide triphosphate hydrolases"/>
    <property type="match status" value="1"/>
</dbReference>
<keyword evidence="2" id="KW-0813">Transport</keyword>
<dbReference type="InterPro" id="IPR027417">
    <property type="entry name" value="P-loop_NTPase"/>
</dbReference>
<keyword evidence="7" id="KW-1185">Reference proteome</keyword>
<dbReference type="CDD" id="cd03220">
    <property type="entry name" value="ABC_KpsT_Wzt"/>
    <property type="match status" value="1"/>
</dbReference>
<gene>
    <name evidence="6" type="ORF">ACFFX0_01520</name>
</gene>
<dbReference type="InterPro" id="IPR003439">
    <property type="entry name" value="ABC_transporter-like_ATP-bd"/>
</dbReference>
<sequence>MSLVVRQGESVGIVGTNGSGKSSLMNLITGRLRPTTGIIHATSTPIMLGVNAALVRTVSGDDNITLGCLAMGMTPAQVEAKRPSIVELCGLKGKLHLPLKSYSSGMASRLQFAIATSIDPEILIIDEALNTGDAQFRSRTQARIDELRQQAGCVFLVSHSLGTIKNMCTRVIWIEQGELIMDGEPDTVTAHYRKYTKLKSEKNYKKAAAHRRSLQASLAPLTIAWR</sequence>
<reference evidence="6 7" key="1">
    <citation type="submission" date="2024-09" db="EMBL/GenBank/DDBJ databases">
        <authorList>
            <person name="Sun Q."/>
            <person name="Mori K."/>
        </authorList>
    </citation>
    <scope>NUCLEOTIDE SEQUENCE [LARGE SCALE GENOMIC DNA]</scope>
    <source>
        <strain evidence="6 7">CCM 7609</strain>
    </source>
</reference>
<evidence type="ECO:0000256" key="3">
    <source>
        <dbReference type="ARBA" id="ARBA00022741"/>
    </source>
</evidence>
<dbReference type="Pfam" id="PF00005">
    <property type="entry name" value="ABC_tran"/>
    <property type="match status" value="1"/>
</dbReference>
<evidence type="ECO:0000256" key="1">
    <source>
        <dbReference type="ARBA" id="ARBA00005417"/>
    </source>
</evidence>
<evidence type="ECO:0000259" key="5">
    <source>
        <dbReference type="PROSITE" id="PS50893"/>
    </source>
</evidence>